<comment type="caution">
    <text evidence="2">The sequence shown here is derived from an EMBL/GenBank/DDBJ whole genome shotgun (WGS) entry which is preliminary data.</text>
</comment>
<dbReference type="InterPro" id="IPR026341">
    <property type="entry name" value="T9SS_type_B"/>
</dbReference>
<dbReference type="NCBIfam" id="TIGR04131">
    <property type="entry name" value="Bac_Flav_CTERM"/>
    <property type="match status" value="1"/>
</dbReference>
<keyword evidence="1" id="KW-0732">Signal</keyword>
<proteinExistence type="predicted"/>
<keyword evidence="3" id="KW-1185">Reference proteome</keyword>
<evidence type="ECO:0000313" key="2">
    <source>
        <dbReference type="EMBL" id="PWK17740.1"/>
    </source>
</evidence>
<gene>
    <name evidence="2" type="ORF">LX78_02531</name>
</gene>
<dbReference type="EMBL" id="QGGP01000007">
    <property type="protein sequence ID" value="PWK17740.1"/>
    <property type="molecule type" value="Genomic_DNA"/>
</dbReference>
<protein>
    <submittedName>
        <fullName evidence="2">Gliding motility-associated-like protein</fullName>
    </submittedName>
</protein>
<evidence type="ECO:0000256" key="1">
    <source>
        <dbReference type="SAM" id="SignalP"/>
    </source>
</evidence>
<reference evidence="2 3" key="1">
    <citation type="submission" date="2018-05" db="EMBL/GenBank/DDBJ databases">
        <title>Genomic Encyclopedia of Archaeal and Bacterial Type Strains, Phase II (KMG-II): from individual species to whole genera.</title>
        <authorList>
            <person name="Goeker M."/>
        </authorList>
    </citation>
    <scope>NUCLEOTIDE SEQUENCE [LARGE SCALE GENOMIC DNA]</scope>
    <source>
        <strain evidence="2 3">DSM 22637</strain>
    </source>
</reference>
<accession>A0A316E4C0</accession>
<feature type="signal peptide" evidence="1">
    <location>
        <begin position="1"/>
        <end position="22"/>
    </location>
</feature>
<dbReference type="Pfam" id="PF13585">
    <property type="entry name" value="CHU_C"/>
    <property type="match status" value="1"/>
</dbReference>
<organism evidence="2 3">
    <name type="scientific">Xanthomarina spongicola</name>
    <dbReference type="NCBI Taxonomy" id="570520"/>
    <lineage>
        <taxon>Bacteria</taxon>
        <taxon>Pseudomonadati</taxon>
        <taxon>Bacteroidota</taxon>
        <taxon>Flavobacteriia</taxon>
        <taxon>Flavobacteriales</taxon>
        <taxon>Flavobacteriaceae</taxon>
        <taxon>Xanthomarina</taxon>
    </lineage>
</organism>
<evidence type="ECO:0000313" key="3">
    <source>
        <dbReference type="Proteomes" id="UP000245430"/>
    </source>
</evidence>
<dbReference type="NCBIfam" id="NF038133">
    <property type="entry name" value="choice_anch_L"/>
    <property type="match status" value="1"/>
</dbReference>
<sequence length="1610" mass="176830">MLNNYSYLLVIFLMSFFQNTHAQQISINDNIPLNDLIETHLIQGCVEVSNIQSNSNGLVNGLASYGYFEKASSNFPFENGILLSTGSATAAGNTVNANPLNEGETSWGTDTDLENALGITNTLNATSIEFDFISVSNQVQFNYILASEEYYANYPCDYSDGFAFLIKPTGSAAPFQNVALVPGTSIPVNTNTVHEEVVGFCPAENEQYFDGHNLGDTNFNGRTTVLSATATIQPNVQYHIKLVIADQTDENFDSAVFIEGNSFNATVDLGPDVTTCADNIILNADTQNPLATYEWYLDGQLLSGEILETLTAVTSGTYTVVISIPISNTTCVINDEIIVTLNSEQSAGNISDFEICDDASNDGIETFDLSTKDSEVIASVPASNYNISYHYSLTDAQNNINPITTSIQNTTNPQTIFVRILDRDNGCLAYANFNLVVNPLPVITDPQPLEICDDAVADGFTQIDLTQANNEITNSNPNLIVTYHYSQAEADAGTNPIASPYVNTNQTEQLFIRVTDATTGCISTTSIVITVLDSPNINNETQTINACEQDGDGFDTFDLTTIIDDVLAGLTNVTTTFHTTFEDAETGDNPIQDIQNYQNTTPNLQIIYIRVVDDVTGCVAISTIELHTNILESATNIRNFDVCDDASNDGIANFNLENIGNSIVNNLANTTVIFYETETDQTNGTNPIDITQLYEVTSSPHQLYITIENTDCTYFTDINLIINPAVIIQPLSPINYCDTDDDGFTAIELATFDTYVSTGISNPSISYFLTQEDADNNENILTPFYTNISNPQIIYVRVVESTTSCHDVSSFEINIIPAPTVTQPLDVVICDNDQDAFSTVNLDDKISEIVSSTSNLDITFHTSEDDANADTNAITNTTAYNANTQTVYVRIESDITTCYALVNFEIIVNTEPVFTNISNYRNCETDGNQTADFIFIDKDAEILNGQTGKRVLYFENATDALNRTNIINKTLAYTNQSNPQTIHVRVENLSDQSCFGVSTFVIEVGSIPIFNAPLDTFLCDDRSNDSQETFDLNAIITEMSVSSPETLTITFYETLVDAENEQNELPLNYTNQTNPQQIYARVENGTYCHAIAEFGLNVIQVPLVNSASALTQCDTDQDGSASFNLTVSETEVLDIRQDDILVTYHETIEDVDNNDVTIPNPSAYHNTSNPQTVYIRVTNTVSNCYVTIPLELIVNLPPSINTAIIETCDSDTNTYNLLDAITDLIGTQTPINVTFYANLLDAQNTQNPLNTDYTYATNNDTIFVNAVNTDTGCSAITSFNLLVNSSPIANQPPNLVACDDDFDSMLFLDLSQQTAIVLGAQDPNQFTVSYFELEVEAIDNTNAILDLNYNAFDGQTIYVRIENNTTGCFSTTSFDIIINRKPDVNIPDQTVCLDNLPLIVSAETGFADDTYLWSTNASTSEIEITTIGTYSVTVTSIFGCQTTSTFNVIESEQATIEFTETVDFSNPNNITVTISGIGNYLYTLDHGVPQESNVFYNVTLGPHVIEIIDLNGCASAIKNIVIIDAPLFFTPNNDGYNDTWHITGVNQLEGTVVYIFDRYGKLIKTLNHSSPGWDGTYRGELMPSNDYWFLAQVKKGDISFEVKRHFALKR</sequence>
<dbReference type="InterPro" id="IPR049804">
    <property type="entry name" value="Choice_anch_L"/>
</dbReference>
<name>A0A316E4C0_9FLAO</name>
<feature type="chain" id="PRO_5016233262" evidence="1">
    <location>
        <begin position="23"/>
        <end position="1610"/>
    </location>
</feature>
<dbReference type="Proteomes" id="UP000245430">
    <property type="component" value="Unassembled WGS sequence"/>
</dbReference>